<dbReference type="EMBL" id="JAJVCN010000001">
    <property type="protein sequence ID" value="MCE7003564.1"/>
    <property type="molecule type" value="Genomic_DNA"/>
</dbReference>
<organism evidence="2 3">
    <name type="scientific">Kibdelosporangium philippinense</name>
    <dbReference type="NCBI Taxonomy" id="211113"/>
    <lineage>
        <taxon>Bacteria</taxon>
        <taxon>Bacillati</taxon>
        <taxon>Actinomycetota</taxon>
        <taxon>Actinomycetes</taxon>
        <taxon>Pseudonocardiales</taxon>
        <taxon>Pseudonocardiaceae</taxon>
        <taxon>Kibdelosporangium</taxon>
    </lineage>
</organism>
<dbReference type="Pfam" id="PF04341">
    <property type="entry name" value="DUF485"/>
    <property type="match status" value="1"/>
</dbReference>
<dbReference type="PANTHER" id="PTHR38441">
    <property type="entry name" value="INTEGRAL MEMBRANE PROTEIN-RELATED"/>
    <property type="match status" value="1"/>
</dbReference>
<gene>
    <name evidence="2" type="ORF">LWC34_12095</name>
</gene>
<comment type="caution">
    <text evidence="2">The sequence shown here is derived from an EMBL/GenBank/DDBJ whole genome shotgun (WGS) entry which is preliminary data.</text>
</comment>
<sequence length="120" mass="13711">MKTMPSFSREHDFTEVDEGAPDFSAIAQSAEFVQLRKRIRRFVIPVTLLFLVWYLSYVVLAAYVPEFMSHRISDNITVGLLLGLSQFVSTVVIMLVYVRFAKRRIDPQTAQLRNQAGAGR</sequence>
<dbReference type="RefSeq" id="WP_233725144.1">
    <property type="nucleotide sequence ID" value="NZ_JAJVCN010000001.1"/>
</dbReference>
<keyword evidence="1" id="KW-1133">Transmembrane helix</keyword>
<name>A0ABS8Z8Z9_9PSEU</name>
<dbReference type="InterPro" id="IPR007436">
    <property type="entry name" value="DUF485"/>
</dbReference>
<evidence type="ECO:0000313" key="3">
    <source>
        <dbReference type="Proteomes" id="UP001521150"/>
    </source>
</evidence>
<dbReference type="PANTHER" id="PTHR38441:SF1">
    <property type="entry name" value="MEMBRANE PROTEIN"/>
    <property type="match status" value="1"/>
</dbReference>
<protein>
    <submittedName>
        <fullName evidence="2">DUF485 domain-containing protein</fullName>
    </submittedName>
</protein>
<keyword evidence="1" id="KW-0812">Transmembrane</keyword>
<proteinExistence type="predicted"/>
<accession>A0ABS8Z8Z9</accession>
<reference evidence="2 3" key="1">
    <citation type="submission" date="2021-12" db="EMBL/GenBank/DDBJ databases">
        <title>Genome sequence of Kibdelosporangium philippinense ATCC 49844.</title>
        <authorList>
            <person name="Fedorov E.A."/>
            <person name="Omeragic M."/>
            <person name="Shalygina K.F."/>
            <person name="Maclea K.S."/>
        </authorList>
    </citation>
    <scope>NUCLEOTIDE SEQUENCE [LARGE SCALE GENOMIC DNA]</scope>
    <source>
        <strain evidence="2 3">ATCC 49844</strain>
    </source>
</reference>
<dbReference type="Proteomes" id="UP001521150">
    <property type="component" value="Unassembled WGS sequence"/>
</dbReference>
<keyword evidence="1" id="KW-0472">Membrane</keyword>
<evidence type="ECO:0000313" key="2">
    <source>
        <dbReference type="EMBL" id="MCE7003564.1"/>
    </source>
</evidence>
<feature type="transmembrane region" description="Helical" evidence="1">
    <location>
        <begin position="42"/>
        <end position="64"/>
    </location>
</feature>
<feature type="transmembrane region" description="Helical" evidence="1">
    <location>
        <begin position="76"/>
        <end position="98"/>
    </location>
</feature>
<evidence type="ECO:0000256" key="1">
    <source>
        <dbReference type="SAM" id="Phobius"/>
    </source>
</evidence>
<keyword evidence="3" id="KW-1185">Reference proteome</keyword>